<evidence type="ECO:0000313" key="2">
    <source>
        <dbReference type="EMBL" id="HIS96807.1"/>
    </source>
</evidence>
<feature type="non-terminal residue" evidence="2">
    <location>
        <position position="1"/>
    </location>
</feature>
<protein>
    <submittedName>
        <fullName evidence="2">Sodium:solute symporter family protein</fullName>
    </submittedName>
</protein>
<accession>A0A9D1K920</accession>
<gene>
    <name evidence="2" type="ORF">IAD42_02410</name>
</gene>
<reference evidence="2" key="1">
    <citation type="submission" date="2020-10" db="EMBL/GenBank/DDBJ databases">
        <authorList>
            <person name="Gilroy R."/>
        </authorList>
    </citation>
    <scope>NUCLEOTIDE SEQUENCE</scope>
    <source>
        <strain evidence="2">ChiHecec3B27-6122</strain>
    </source>
</reference>
<comment type="caution">
    <text evidence="2">The sequence shown here is derived from an EMBL/GenBank/DDBJ whole genome shotgun (WGS) entry which is preliminary data.</text>
</comment>
<sequence>NGAFQIRAVAGMVLVISVYWHKVDKRSAFWSMLVGGLVAAVWHFSGQPFGVVPFWPGCGTGLVVLVVMTAFNGQKVSDDYRRCRALMDEALASGI</sequence>
<organism evidence="2 3">
    <name type="scientific">Candidatus Scatomorpha pullistercoris</name>
    <dbReference type="NCBI Taxonomy" id="2840929"/>
    <lineage>
        <taxon>Bacteria</taxon>
        <taxon>Bacillati</taxon>
        <taxon>Bacillota</taxon>
        <taxon>Clostridia</taxon>
        <taxon>Eubacteriales</taxon>
        <taxon>Candidatus Scatomorpha</taxon>
    </lineage>
</organism>
<dbReference type="InterPro" id="IPR038377">
    <property type="entry name" value="Na/Glc_symporter_sf"/>
</dbReference>
<proteinExistence type="predicted"/>
<feature type="transmembrane region" description="Helical" evidence="1">
    <location>
        <begin position="28"/>
        <end position="45"/>
    </location>
</feature>
<name>A0A9D1K920_9FIRM</name>
<evidence type="ECO:0000256" key="1">
    <source>
        <dbReference type="SAM" id="Phobius"/>
    </source>
</evidence>
<dbReference type="AlphaFoldDB" id="A0A9D1K920"/>
<keyword evidence="1" id="KW-0812">Transmembrane</keyword>
<feature type="transmembrane region" description="Helical" evidence="1">
    <location>
        <begin position="6"/>
        <end position="21"/>
    </location>
</feature>
<dbReference type="Proteomes" id="UP000886876">
    <property type="component" value="Unassembled WGS sequence"/>
</dbReference>
<dbReference type="Gene3D" id="1.20.1730.10">
    <property type="entry name" value="Sodium/glucose cotransporter"/>
    <property type="match status" value="1"/>
</dbReference>
<keyword evidence="1" id="KW-1133">Transmembrane helix</keyword>
<evidence type="ECO:0000313" key="3">
    <source>
        <dbReference type="Proteomes" id="UP000886876"/>
    </source>
</evidence>
<keyword evidence="1" id="KW-0472">Membrane</keyword>
<dbReference type="EMBL" id="DVJS01000053">
    <property type="protein sequence ID" value="HIS96807.1"/>
    <property type="molecule type" value="Genomic_DNA"/>
</dbReference>
<reference evidence="2" key="2">
    <citation type="journal article" date="2021" name="PeerJ">
        <title>Extensive microbial diversity within the chicken gut microbiome revealed by metagenomics and culture.</title>
        <authorList>
            <person name="Gilroy R."/>
            <person name="Ravi A."/>
            <person name="Getino M."/>
            <person name="Pursley I."/>
            <person name="Horton D.L."/>
            <person name="Alikhan N.F."/>
            <person name="Baker D."/>
            <person name="Gharbi K."/>
            <person name="Hall N."/>
            <person name="Watson M."/>
            <person name="Adriaenssens E.M."/>
            <person name="Foster-Nyarko E."/>
            <person name="Jarju S."/>
            <person name="Secka A."/>
            <person name="Antonio M."/>
            <person name="Oren A."/>
            <person name="Chaudhuri R.R."/>
            <person name="La Ragione R."/>
            <person name="Hildebrand F."/>
            <person name="Pallen M.J."/>
        </authorList>
    </citation>
    <scope>NUCLEOTIDE SEQUENCE</scope>
    <source>
        <strain evidence="2">ChiHecec3B27-6122</strain>
    </source>
</reference>
<feature type="transmembrane region" description="Helical" evidence="1">
    <location>
        <begin position="51"/>
        <end position="71"/>
    </location>
</feature>